<evidence type="ECO:0000259" key="9">
    <source>
        <dbReference type="PROSITE" id="PS50108"/>
    </source>
</evidence>
<dbReference type="SMART" id="SM00461">
    <property type="entry name" value="WH1"/>
    <property type="match status" value="1"/>
</dbReference>
<keyword evidence="3" id="KW-0963">Cytoplasm</keyword>
<dbReference type="SUPFAM" id="SSF50729">
    <property type="entry name" value="PH domain-like"/>
    <property type="match status" value="1"/>
</dbReference>
<dbReference type="CDD" id="cd21762">
    <property type="entry name" value="WH2"/>
    <property type="match status" value="1"/>
</dbReference>
<organism evidence="12 13">
    <name type="scientific">Cryptotermes secundus</name>
    <dbReference type="NCBI Taxonomy" id="105785"/>
    <lineage>
        <taxon>Eukaryota</taxon>
        <taxon>Metazoa</taxon>
        <taxon>Ecdysozoa</taxon>
        <taxon>Arthropoda</taxon>
        <taxon>Hexapoda</taxon>
        <taxon>Insecta</taxon>
        <taxon>Pterygota</taxon>
        <taxon>Neoptera</taxon>
        <taxon>Polyneoptera</taxon>
        <taxon>Dictyoptera</taxon>
        <taxon>Blattodea</taxon>
        <taxon>Blattoidea</taxon>
        <taxon>Termitoidae</taxon>
        <taxon>Kalotermitidae</taxon>
        <taxon>Cryptotermitinae</taxon>
        <taxon>Cryptotermes</taxon>
    </lineage>
</organism>
<feature type="region of interest" description="Disordered" evidence="8">
    <location>
        <begin position="136"/>
        <end position="215"/>
    </location>
</feature>
<dbReference type="FunCoup" id="A0A2J7PSS5">
    <property type="interactions" value="606"/>
</dbReference>
<feature type="domain" description="WH2" evidence="11">
    <location>
        <begin position="409"/>
        <end position="426"/>
    </location>
</feature>
<dbReference type="STRING" id="105785.A0A2J7PSS5"/>
<evidence type="ECO:0000256" key="3">
    <source>
        <dbReference type="ARBA" id="ARBA00022490"/>
    </source>
</evidence>
<dbReference type="InterPro" id="IPR036936">
    <property type="entry name" value="CRIB_dom_sf"/>
</dbReference>
<feature type="region of interest" description="Disordered" evidence="8">
    <location>
        <begin position="424"/>
        <end position="443"/>
    </location>
</feature>
<evidence type="ECO:0000256" key="5">
    <source>
        <dbReference type="ARBA" id="ARBA00022737"/>
    </source>
</evidence>
<dbReference type="Gene3D" id="6.10.280.150">
    <property type="match status" value="1"/>
</dbReference>
<feature type="compositionally biased region" description="Pro residues" evidence="8">
    <location>
        <begin position="289"/>
        <end position="300"/>
    </location>
</feature>
<gene>
    <name evidence="12" type="ORF">B7P43_G03632</name>
</gene>
<evidence type="ECO:0000256" key="4">
    <source>
        <dbReference type="ARBA" id="ARBA00022553"/>
    </source>
</evidence>
<dbReference type="GO" id="GO:0007015">
    <property type="term" value="P:actin filament organization"/>
    <property type="evidence" value="ECO:0007669"/>
    <property type="project" value="InterPro"/>
</dbReference>
<dbReference type="CDD" id="cd01205">
    <property type="entry name" value="EVH1_WASP-like"/>
    <property type="match status" value="1"/>
</dbReference>
<dbReference type="InterPro" id="IPR000697">
    <property type="entry name" value="WH1/EVH1_dom"/>
</dbReference>
<dbReference type="OrthoDB" id="8963340at2759"/>
<dbReference type="GO" id="GO:0005634">
    <property type="term" value="C:nucleus"/>
    <property type="evidence" value="ECO:0007669"/>
    <property type="project" value="UniProtKB-SubCell"/>
</dbReference>
<evidence type="ECO:0008006" key="14">
    <source>
        <dbReference type="Google" id="ProtNLM"/>
    </source>
</evidence>
<comment type="subcellular location">
    <subcellularLocation>
        <location evidence="2">Cytoplasm</location>
        <location evidence="2">Cytoskeleton</location>
    </subcellularLocation>
    <subcellularLocation>
        <location evidence="1">Nucleus</location>
    </subcellularLocation>
</comment>
<evidence type="ECO:0000259" key="10">
    <source>
        <dbReference type="PROSITE" id="PS50229"/>
    </source>
</evidence>
<evidence type="ECO:0000259" key="11">
    <source>
        <dbReference type="PROSITE" id="PS51082"/>
    </source>
</evidence>
<evidence type="ECO:0000256" key="7">
    <source>
        <dbReference type="ARBA" id="ARBA00023242"/>
    </source>
</evidence>
<dbReference type="InterPro" id="IPR011993">
    <property type="entry name" value="PH-like_dom_sf"/>
</dbReference>
<proteinExistence type="predicted"/>
<evidence type="ECO:0000256" key="1">
    <source>
        <dbReference type="ARBA" id="ARBA00004123"/>
    </source>
</evidence>
<feature type="compositionally biased region" description="Polar residues" evidence="8">
    <location>
        <begin position="455"/>
        <end position="469"/>
    </location>
</feature>
<dbReference type="InterPro" id="IPR011026">
    <property type="entry name" value="WAS_C"/>
</dbReference>
<dbReference type="SMART" id="SM00285">
    <property type="entry name" value="PBD"/>
    <property type="match status" value="1"/>
</dbReference>
<dbReference type="SMART" id="SM00246">
    <property type="entry name" value="WH2"/>
    <property type="match status" value="2"/>
</dbReference>
<evidence type="ECO:0000256" key="8">
    <source>
        <dbReference type="SAM" id="MobiDB-lite"/>
    </source>
</evidence>
<feature type="domain" description="WH2" evidence="11">
    <location>
        <begin position="439"/>
        <end position="456"/>
    </location>
</feature>
<evidence type="ECO:0000256" key="6">
    <source>
        <dbReference type="ARBA" id="ARBA00023212"/>
    </source>
</evidence>
<evidence type="ECO:0000313" key="12">
    <source>
        <dbReference type="EMBL" id="PNF19381.1"/>
    </source>
</evidence>
<feature type="compositionally biased region" description="Pro residues" evidence="8">
    <location>
        <begin position="366"/>
        <end position="393"/>
    </location>
</feature>
<keyword evidence="6" id="KW-0206">Cytoskeleton</keyword>
<dbReference type="Pfam" id="PF00786">
    <property type="entry name" value="PBD"/>
    <property type="match status" value="1"/>
</dbReference>
<feature type="compositionally biased region" description="Pro residues" evidence="8">
    <location>
        <begin position="316"/>
        <end position="354"/>
    </location>
</feature>
<keyword evidence="4" id="KW-0597">Phosphoprotein</keyword>
<protein>
    <recommendedName>
        <fullName evidence="14">Neural Wiskott-Aldrich syndrome protein</fullName>
    </recommendedName>
</protein>
<dbReference type="EMBL" id="NEVH01021922">
    <property type="protein sequence ID" value="PNF19381.1"/>
    <property type="molecule type" value="Genomic_DNA"/>
</dbReference>
<feature type="region of interest" description="Disordered" evidence="8">
    <location>
        <begin position="286"/>
        <end position="305"/>
    </location>
</feature>
<keyword evidence="5" id="KW-0677">Repeat</keyword>
<dbReference type="GO" id="GO:0005856">
    <property type="term" value="C:cytoskeleton"/>
    <property type="evidence" value="ECO:0007669"/>
    <property type="project" value="UniProtKB-SubCell"/>
</dbReference>
<comment type="caution">
    <text evidence="12">The sequence shown here is derived from an EMBL/GenBank/DDBJ whole genome shotgun (WGS) entry which is preliminary data.</text>
</comment>
<dbReference type="InParanoid" id="A0A2J7PSS5"/>
<dbReference type="FunFam" id="2.30.29.30:FF:000130">
    <property type="entry name" value="neural Wiskott-Aldrich syndrome protein"/>
    <property type="match status" value="1"/>
</dbReference>
<dbReference type="CDD" id="cd00132">
    <property type="entry name" value="CRIB"/>
    <property type="match status" value="1"/>
</dbReference>
<dbReference type="Pfam" id="PF02205">
    <property type="entry name" value="WH2"/>
    <property type="match status" value="2"/>
</dbReference>
<dbReference type="PROSITE" id="PS51082">
    <property type="entry name" value="WH2"/>
    <property type="match status" value="2"/>
</dbReference>
<feature type="region of interest" description="Disordered" evidence="8">
    <location>
        <begin position="453"/>
        <end position="508"/>
    </location>
</feature>
<feature type="region of interest" description="Disordered" evidence="8">
    <location>
        <begin position="311"/>
        <end position="413"/>
    </location>
</feature>
<feature type="compositionally biased region" description="Acidic residues" evidence="8">
    <location>
        <begin position="495"/>
        <end position="508"/>
    </location>
</feature>
<feature type="domain" description="WH1" evidence="10">
    <location>
        <begin position="26"/>
        <end position="136"/>
    </location>
</feature>
<dbReference type="GO" id="GO:0003779">
    <property type="term" value="F:actin binding"/>
    <property type="evidence" value="ECO:0007669"/>
    <property type="project" value="InterPro"/>
</dbReference>
<dbReference type="EMBL" id="NEVH01021922">
    <property type="protein sequence ID" value="PNF19383.1"/>
    <property type="molecule type" value="Genomic_DNA"/>
</dbReference>
<dbReference type="PROSITE" id="PS50229">
    <property type="entry name" value="WH1"/>
    <property type="match status" value="1"/>
</dbReference>
<dbReference type="InterPro" id="IPR033927">
    <property type="entry name" value="WASPfam_EVH1"/>
</dbReference>
<evidence type="ECO:0000313" key="13">
    <source>
        <dbReference type="Proteomes" id="UP000235965"/>
    </source>
</evidence>
<keyword evidence="13" id="KW-1185">Reference proteome</keyword>
<feature type="compositionally biased region" description="Basic and acidic residues" evidence="8">
    <location>
        <begin position="199"/>
        <end position="215"/>
    </location>
</feature>
<evidence type="ECO:0000256" key="2">
    <source>
        <dbReference type="ARBA" id="ARBA00004245"/>
    </source>
</evidence>
<dbReference type="InterPro" id="IPR003124">
    <property type="entry name" value="WH2_dom"/>
</dbReference>
<dbReference type="PANTHER" id="PTHR11202">
    <property type="entry name" value="SPROUTY-RELATED, EVH1 DOMAIN-CONTAINING PROTEIN FAMILY MEMBER"/>
    <property type="match status" value="1"/>
</dbReference>
<feature type="compositionally biased region" description="Polar residues" evidence="8">
    <location>
        <begin position="169"/>
        <end position="180"/>
    </location>
</feature>
<dbReference type="FunFam" id="3.90.810.10:FF:000003">
    <property type="entry name" value="Neural Wiskott-Aldrich syndrome protein-like"/>
    <property type="match status" value="1"/>
</dbReference>
<sequence length="508" mass="55823">MKSESGTDYPGSMLLTCDENEQVHRLLGNRCQSLAAGVVQLFVTDPPDHSAWRRLDAGVLCLVKDNQRRSYFFRLYCLTRCQMVWEHEVYNSMDYKCPKMWLHTFEGEDSIVAFNFASEDDARSMKTILNEKLEAKKQRRLERRSRSSWQASRNCAPAGYQPGPGGNLTGNHMGSTSHLANGSLVPSPRQQHRTTTSGKKKDKDSKRRLTKADIGLPKDFRHVSHVGWDPNKGFDLDNVEDPQLKLFFDKAGVSDSQLQDRETREFIYDFINRHGGIDAVKDEVVYPQTPQPPVGPPPVPARSAPVSNFQYQTRIAPPPPPSRTNAHPPPPPPSQPPVATGPPPPPPPPLPPTRTPLQRQDISPPQGAPAPPPPPPVSFAACAPPPPPPPVSMPPTDSNGISASGANDPRSALLESIRSGKTLKHVEVDSKRPSGANDSRGELLDQIRQGVELKSVQTTQRPPVNTAPQDSLAGALARALAERSRAIHSDTSGSSDDDDEEEDDEWED</sequence>
<reference evidence="12 13" key="1">
    <citation type="submission" date="2017-12" db="EMBL/GenBank/DDBJ databases">
        <title>Hemimetabolous genomes reveal molecular basis of termite eusociality.</title>
        <authorList>
            <person name="Harrison M.C."/>
            <person name="Jongepier E."/>
            <person name="Robertson H.M."/>
            <person name="Arning N."/>
            <person name="Bitard-Feildel T."/>
            <person name="Chao H."/>
            <person name="Childers C.P."/>
            <person name="Dinh H."/>
            <person name="Doddapaneni H."/>
            <person name="Dugan S."/>
            <person name="Gowin J."/>
            <person name="Greiner C."/>
            <person name="Han Y."/>
            <person name="Hu H."/>
            <person name="Hughes D.S.T."/>
            <person name="Huylmans A.-K."/>
            <person name="Kemena C."/>
            <person name="Kremer L.P.M."/>
            <person name="Lee S.L."/>
            <person name="Lopez-Ezquerra A."/>
            <person name="Mallet L."/>
            <person name="Monroy-Kuhn J.M."/>
            <person name="Moser A."/>
            <person name="Murali S.C."/>
            <person name="Muzny D.M."/>
            <person name="Otani S."/>
            <person name="Piulachs M.-D."/>
            <person name="Poelchau M."/>
            <person name="Qu J."/>
            <person name="Schaub F."/>
            <person name="Wada-Katsumata A."/>
            <person name="Worley K.C."/>
            <person name="Xie Q."/>
            <person name="Ylla G."/>
            <person name="Poulsen M."/>
            <person name="Gibbs R.A."/>
            <person name="Schal C."/>
            <person name="Richards S."/>
            <person name="Belles X."/>
            <person name="Korb J."/>
            <person name="Bornberg-Bauer E."/>
        </authorList>
    </citation>
    <scope>NUCLEOTIDE SEQUENCE [LARGE SCALE GENOMIC DNA]</scope>
    <source>
        <tissue evidence="12">Whole body</tissue>
    </source>
</reference>
<dbReference type="Gene3D" id="2.30.29.30">
    <property type="entry name" value="Pleckstrin-homology domain (PH domain)/Phosphotyrosine-binding domain (PTB)"/>
    <property type="match status" value="1"/>
</dbReference>
<feature type="domain" description="CRIB" evidence="9">
    <location>
        <begin position="214"/>
        <end position="227"/>
    </location>
</feature>
<feature type="compositionally biased region" description="Polar residues" evidence="8">
    <location>
        <begin position="396"/>
        <end position="405"/>
    </location>
</feature>
<accession>A0A2J7PSS5</accession>
<name>A0A2J7PSS5_9NEOP</name>
<keyword evidence="7" id="KW-0539">Nucleus</keyword>
<dbReference type="Pfam" id="PF00568">
    <property type="entry name" value="WH1"/>
    <property type="match status" value="1"/>
</dbReference>
<dbReference type="InterPro" id="IPR000095">
    <property type="entry name" value="CRIB_dom"/>
</dbReference>
<dbReference type="AlphaFoldDB" id="A0A2J7PSS5"/>
<dbReference type="Proteomes" id="UP000235965">
    <property type="component" value="Unassembled WGS sequence"/>
</dbReference>
<dbReference type="PROSITE" id="PS50108">
    <property type="entry name" value="CRIB"/>
    <property type="match status" value="1"/>
</dbReference>
<dbReference type="Gene3D" id="3.90.810.10">
    <property type="entry name" value="CRIB domain"/>
    <property type="match status" value="1"/>
</dbReference>
<dbReference type="PANTHER" id="PTHR11202:SF36">
    <property type="entry name" value="ACTIN NUCLEATION-PROMOTING FACTOR WASL"/>
    <property type="match status" value="1"/>
</dbReference>
<dbReference type="SUPFAM" id="SSF47912">
    <property type="entry name" value="Wiscott-Aldrich syndrome protein, WASP, C-terminal domain"/>
    <property type="match status" value="2"/>
</dbReference>